<evidence type="ECO:0000313" key="6">
    <source>
        <dbReference type="Proteomes" id="UP000007947"/>
    </source>
</evidence>
<dbReference type="SUPFAM" id="SSF51735">
    <property type="entry name" value="NAD(P)-binding Rossmann-fold domains"/>
    <property type="match status" value="1"/>
</dbReference>
<evidence type="ECO:0000259" key="3">
    <source>
        <dbReference type="Pfam" id="PF01408"/>
    </source>
</evidence>
<dbReference type="SUPFAM" id="SSF55347">
    <property type="entry name" value="Glyceraldehyde-3-phosphate dehydrogenase-like, C-terminal domain"/>
    <property type="match status" value="1"/>
</dbReference>
<feature type="domain" description="GFO/IDH/MocA-like oxidoreductase" evidence="4">
    <location>
        <begin position="140"/>
        <end position="261"/>
    </location>
</feature>
<dbReference type="OrthoDB" id="9800252at2"/>
<dbReference type="HOGENOM" id="CLU_023194_2_1_11"/>
<keyword evidence="6" id="KW-1185">Reference proteome</keyword>
<evidence type="ECO:0000256" key="1">
    <source>
        <dbReference type="ARBA" id="ARBA00010928"/>
    </source>
</evidence>
<dbReference type="InterPro" id="IPR051317">
    <property type="entry name" value="Gfo/Idh/MocA_oxidoreduct"/>
</dbReference>
<dbReference type="Pfam" id="PF01408">
    <property type="entry name" value="GFO_IDH_MocA"/>
    <property type="match status" value="1"/>
</dbReference>
<dbReference type="KEGG" id="mph:MLP_45160"/>
<dbReference type="InterPro" id="IPR036291">
    <property type="entry name" value="NAD(P)-bd_dom_sf"/>
</dbReference>
<protein>
    <submittedName>
        <fullName evidence="5">Putative oxidoreductase</fullName>
    </submittedName>
</protein>
<dbReference type="EMBL" id="AP012204">
    <property type="protein sequence ID" value="BAK37530.1"/>
    <property type="molecule type" value="Genomic_DNA"/>
</dbReference>
<dbReference type="Pfam" id="PF22725">
    <property type="entry name" value="GFO_IDH_MocA_C3"/>
    <property type="match status" value="1"/>
</dbReference>
<dbReference type="GO" id="GO:0000166">
    <property type="term" value="F:nucleotide binding"/>
    <property type="evidence" value="ECO:0007669"/>
    <property type="project" value="InterPro"/>
</dbReference>
<proteinExistence type="inferred from homology"/>
<name>F5XTT1_MICPN</name>
<comment type="similarity">
    <text evidence="1">Belongs to the Gfo/Idh/MocA family.</text>
</comment>
<evidence type="ECO:0000259" key="4">
    <source>
        <dbReference type="Pfam" id="PF22725"/>
    </source>
</evidence>
<keyword evidence="2" id="KW-0560">Oxidoreductase</keyword>
<feature type="domain" description="Gfo/Idh/MocA-like oxidoreductase N-terminal" evidence="3">
    <location>
        <begin position="13"/>
        <end position="130"/>
    </location>
</feature>
<sequence length="375" mass="40033">MTSARSDSTAPVRLLLVGMGNIAGAWLRAIKTLPGVQLAAVAEPRTEVATAKLAEFGLTAPIEPDLTTAIGRHDIDVVANLTPPAVHGAVITEALLTGCDVFSEKPLSTSLTEAYALADLAAETGRAISVMQNRRYALAIRALRARVAAGQLGRLSALSADHWMSPHHDAPYLNLLPHPLLEDMSLHTFDQARFLTGAEAVRVLTHEYNPYGSWYHAGGAATALFEMSDGSLFSYRGNWATPGFATSYDAAWRLSGEQGTAIWDSWSEHVRTQTLYQIGHGDDHDQDATDWSVESEPGQLRGHTAGLAAMLDAWRQGRPAETSIADNLGTLSMQAAAIASAERGGWVDVAEVVDAARSADFRSAASSARGHVQRG</sequence>
<dbReference type="STRING" id="1032480.MLP_45160"/>
<dbReference type="PANTHER" id="PTHR43708:SF5">
    <property type="entry name" value="CONSERVED EXPRESSED OXIDOREDUCTASE (EUROFUNG)-RELATED"/>
    <property type="match status" value="1"/>
</dbReference>
<dbReference type="GO" id="GO:0016491">
    <property type="term" value="F:oxidoreductase activity"/>
    <property type="evidence" value="ECO:0007669"/>
    <property type="project" value="UniProtKB-KW"/>
</dbReference>
<dbReference type="PANTHER" id="PTHR43708">
    <property type="entry name" value="CONSERVED EXPRESSED OXIDOREDUCTASE (EUROFUNG)"/>
    <property type="match status" value="1"/>
</dbReference>
<dbReference type="AlphaFoldDB" id="F5XTT1"/>
<dbReference type="InterPro" id="IPR055170">
    <property type="entry name" value="GFO_IDH_MocA-like_dom"/>
</dbReference>
<dbReference type="InterPro" id="IPR000683">
    <property type="entry name" value="Gfo/Idh/MocA-like_OxRdtase_N"/>
</dbReference>
<evidence type="ECO:0000313" key="5">
    <source>
        <dbReference type="EMBL" id="BAK37530.1"/>
    </source>
</evidence>
<dbReference type="Gene3D" id="3.40.50.720">
    <property type="entry name" value="NAD(P)-binding Rossmann-like Domain"/>
    <property type="match status" value="1"/>
</dbReference>
<dbReference type="Proteomes" id="UP000007947">
    <property type="component" value="Chromosome"/>
</dbReference>
<gene>
    <name evidence="5" type="ordered locus">MLP_45160</name>
</gene>
<evidence type="ECO:0000256" key="2">
    <source>
        <dbReference type="ARBA" id="ARBA00023002"/>
    </source>
</evidence>
<reference evidence="5 6" key="1">
    <citation type="submission" date="2011-05" db="EMBL/GenBank/DDBJ databases">
        <title>Whole genome sequence of Microlunatus phosphovorus NM-1.</title>
        <authorList>
            <person name="Hosoyama A."/>
            <person name="Sasaki K."/>
            <person name="Harada T."/>
            <person name="Igarashi R."/>
            <person name="Kawakoshi A."/>
            <person name="Sasagawa M."/>
            <person name="Fukada J."/>
            <person name="Nakamura S."/>
            <person name="Katano Y."/>
            <person name="Hanada S."/>
            <person name="Kamagata Y."/>
            <person name="Nakamura N."/>
            <person name="Yamazaki S."/>
            <person name="Fujita N."/>
        </authorList>
    </citation>
    <scope>NUCLEOTIDE SEQUENCE [LARGE SCALE GENOMIC DNA]</scope>
    <source>
        <strain evidence="6">ATCC 700054 / DSM 10555 / JCM 9379 / NBRC 101784 / NCIMB 13414 / VKM Ac-1990 / NM-1</strain>
    </source>
</reference>
<dbReference type="Gene3D" id="3.30.360.10">
    <property type="entry name" value="Dihydrodipicolinate Reductase, domain 2"/>
    <property type="match status" value="1"/>
</dbReference>
<dbReference type="eggNOG" id="COG0673">
    <property type="taxonomic scope" value="Bacteria"/>
</dbReference>
<organism evidence="5 6">
    <name type="scientific">Microlunatus phosphovorus (strain ATCC 700054 / DSM 10555 / JCM 9379 / NBRC 101784 / NCIMB 13414 / VKM Ac-1990 / NM-1)</name>
    <dbReference type="NCBI Taxonomy" id="1032480"/>
    <lineage>
        <taxon>Bacteria</taxon>
        <taxon>Bacillati</taxon>
        <taxon>Actinomycetota</taxon>
        <taxon>Actinomycetes</taxon>
        <taxon>Propionibacteriales</taxon>
        <taxon>Propionibacteriaceae</taxon>
        <taxon>Microlunatus</taxon>
    </lineage>
</organism>
<dbReference type="RefSeq" id="WP_013865364.1">
    <property type="nucleotide sequence ID" value="NC_015635.1"/>
</dbReference>
<accession>F5XTT1</accession>